<gene>
    <name evidence="2" type="ORF">MNEG_10638</name>
</gene>
<dbReference type="OrthoDB" id="544107at2759"/>
<dbReference type="EMBL" id="KK102618">
    <property type="protein sequence ID" value="KIY97325.1"/>
    <property type="molecule type" value="Genomic_DNA"/>
</dbReference>
<evidence type="ECO:0000256" key="1">
    <source>
        <dbReference type="SAM" id="MobiDB-lite"/>
    </source>
</evidence>
<feature type="region of interest" description="Disordered" evidence="1">
    <location>
        <begin position="544"/>
        <end position="566"/>
    </location>
</feature>
<accession>A0A0D2MRX8</accession>
<reference evidence="2 3" key="1">
    <citation type="journal article" date="2013" name="BMC Genomics">
        <title>Reconstruction of the lipid metabolism for the microalga Monoraphidium neglectum from its genome sequence reveals characteristics suitable for biofuel production.</title>
        <authorList>
            <person name="Bogen C."/>
            <person name="Al-Dilaimi A."/>
            <person name="Albersmeier A."/>
            <person name="Wichmann J."/>
            <person name="Grundmann M."/>
            <person name="Rupp O."/>
            <person name="Lauersen K.J."/>
            <person name="Blifernez-Klassen O."/>
            <person name="Kalinowski J."/>
            <person name="Goesmann A."/>
            <person name="Mussgnug J.H."/>
            <person name="Kruse O."/>
        </authorList>
    </citation>
    <scope>NUCLEOTIDE SEQUENCE [LARGE SCALE GENOMIC DNA]</scope>
    <source>
        <strain evidence="2 3">SAG 48.87</strain>
    </source>
</reference>
<keyword evidence="3" id="KW-1185">Reference proteome</keyword>
<dbReference type="AlphaFoldDB" id="A0A0D2MRX8"/>
<sequence length="591" mass="59254">MQMQGEHYIDLTITLKPESASVSGAGALPPKPLTVTRKASGIFFDLVDAADAPDPIGPLDATAAAAPAATAAAPASGTPGAAAGAVAAGVPAGADTAADSVAMKYYCALNFNVGGAIKKNLTVERVAEDGPLSPGAFQCARRCNKMGPDCAAFGVVAGSSCYLMGAVNATAGGADSMVTAVCMKNVQDWVALGSARGIAVARDKYYCLPTFDVQGWPAGQGPGADEYGTPAKAPVTDFPASTEPTICAGQCSTTGGCEFFVQTVPTGCYLKGRPFDSDSPYGTTGPNKNVEVTCFRGEDSWLRAGSVLDAALPQLPVSFTGGGVLTAAAAGAVAGAPGAPVGNASALTYYCVREYGLNGTVYSNKSVGAGDIGTVSCAAACDVAGPNCAAHMIDALGTCTLYKSYQLNTTAPDSLKYALCFKSIKEWEAFGRPDKGMYCLKKYDIAGDGIATRDFVTTAAGPSAGAGALEFCKAQCAATPECEFSVTQGTKCYLKGNLQGGNYGKTGASPLSDAACIKGADNWLKFALQVSNLPASGAALPGAAGGPVALPPRRNVTGRTNGAGGGREAGRAAAMAAVAGLGGWLLAGLLV</sequence>
<name>A0A0D2MRX8_9CHLO</name>
<dbReference type="RefSeq" id="XP_013896345.1">
    <property type="nucleotide sequence ID" value="XM_014040891.1"/>
</dbReference>
<proteinExistence type="predicted"/>
<evidence type="ECO:0000313" key="3">
    <source>
        <dbReference type="Proteomes" id="UP000054498"/>
    </source>
</evidence>
<dbReference type="Proteomes" id="UP000054498">
    <property type="component" value="Unassembled WGS sequence"/>
</dbReference>
<dbReference type="GeneID" id="25727820"/>
<organism evidence="2 3">
    <name type="scientific">Monoraphidium neglectum</name>
    <dbReference type="NCBI Taxonomy" id="145388"/>
    <lineage>
        <taxon>Eukaryota</taxon>
        <taxon>Viridiplantae</taxon>
        <taxon>Chlorophyta</taxon>
        <taxon>core chlorophytes</taxon>
        <taxon>Chlorophyceae</taxon>
        <taxon>CS clade</taxon>
        <taxon>Sphaeropleales</taxon>
        <taxon>Selenastraceae</taxon>
        <taxon>Monoraphidium</taxon>
    </lineage>
</organism>
<dbReference type="KEGG" id="mng:MNEG_10638"/>
<protein>
    <submittedName>
        <fullName evidence="2">Uncharacterized protein</fullName>
    </submittedName>
</protein>
<evidence type="ECO:0000313" key="2">
    <source>
        <dbReference type="EMBL" id="KIY97325.1"/>
    </source>
</evidence>